<feature type="region of interest" description="Disordered" evidence="1">
    <location>
        <begin position="177"/>
        <end position="214"/>
    </location>
</feature>
<proteinExistence type="predicted"/>
<keyword evidence="3" id="KW-1185">Reference proteome</keyword>
<comment type="caution">
    <text evidence="2">The sequence shown here is derived from an EMBL/GenBank/DDBJ whole genome shotgun (WGS) entry which is preliminary data.</text>
</comment>
<dbReference type="Gene3D" id="3.40.630.30">
    <property type="match status" value="1"/>
</dbReference>
<evidence type="ECO:0000313" key="3">
    <source>
        <dbReference type="Proteomes" id="UP000469215"/>
    </source>
</evidence>
<dbReference type="AlphaFoldDB" id="A0A6N9H4C8"/>
<dbReference type="Proteomes" id="UP000469215">
    <property type="component" value="Unassembled WGS sequence"/>
</dbReference>
<evidence type="ECO:0000313" key="2">
    <source>
        <dbReference type="EMBL" id="MYM18474.1"/>
    </source>
</evidence>
<dbReference type="EMBL" id="WWEQ01000001">
    <property type="protein sequence ID" value="MYM18474.1"/>
    <property type="molecule type" value="Genomic_DNA"/>
</dbReference>
<gene>
    <name evidence="2" type="ORF">GSY69_00375</name>
</gene>
<evidence type="ECO:0000256" key="1">
    <source>
        <dbReference type="SAM" id="MobiDB-lite"/>
    </source>
</evidence>
<reference evidence="2 3" key="1">
    <citation type="submission" date="2020-01" db="EMBL/GenBank/DDBJ databases">
        <authorList>
            <person name="Deng T."/>
        </authorList>
    </citation>
    <scope>NUCLEOTIDE SEQUENCE [LARGE SCALE GENOMIC DNA]</scope>
    <source>
        <strain evidence="2 3">5221</strain>
    </source>
</reference>
<feature type="compositionally biased region" description="Low complexity" evidence="1">
    <location>
        <begin position="178"/>
        <end position="214"/>
    </location>
</feature>
<dbReference type="InterPro" id="IPR016181">
    <property type="entry name" value="Acyl_CoA_acyltransferase"/>
</dbReference>
<organism evidence="2 3">
    <name type="scientific">Brevibacterium rongguiense</name>
    <dbReference type="NCBI Taxonomy" id="2695267"/>
    <lineage>
        <taxon>Bacteria</taxon>
        <taxon>Bacillati</taxon>
        <taxon>Actinomycetota</taxon>
        <taxon>Actinomycetes</taxon>
        <taxon>Micrococcales</taxon>
        <taxon>Brevibacteriaceae</taxon>
        <taxon>Brevibacterium</taxon>
    </lineage>
</organism>
<name>A0A6N9H4C8_9MICO</name>
<dbReference type="SUPFAM" id="SSF55729">
    <property type="entry name" value="Acyl-CoA N-acyltransferases (Nat)"/>
    <property type="match status" value="1"/>
</dbReference>
<evidence type="ECO:0008006" key="4">
    <source>
        <dbReference type="Google" id="ProtNLM"/>
    </source>
</evidence>
<accession>A0A6N9H4C8</accession>
<sequence length="410" mass="42699">MTRADAAAQPVTLPPGMRLLRTADCGDPRRPAGRARLAALLDGIAGLDRAQEERLSGLPAAVATGAERLARWLTDTSYTRTGAVIVGPGGRPIAAGLALFSQLENLDFMDSEVIVDPRAAPQRAAAAVGALEAFLTAARERAGRTKDLRFTESGAVPASAFSELALPAVHRTGPVWWSPGLRGSGPSEPGGRAAGPAGPRDPAARAVRPGSGAGALGADATTARMLALGYRLIQVERRSLLALAAVSAPEAPAGLTARSWAGLPGDGDMAALLELLTTFSADVPAGDGSFEHEAVSADRLRNDLDVVRAQGGERYWTALFDTAGRCTAATAFAAGPRPVAQQEETVTARAHRGRGLAGTVKRLNAAHLRERRPDVAWVQTYNACENDAMLAINNAVGFEPVAFTGLWERS</sequence>
<protein>
    <recommendedName>
        <fullName evidence="4">GNAT family N-acetyltransferase</fullName>
    </recommendedName>
</protein>
<dbReference type="RefSeq" id="WP_160951938.1">
    <property type="nucleotide sequence ID" value="NZ_WWEQ01000001.1"/>
</dbReference>